<organism evidence="8 9">
    <name type="scientific">Mycolicibacterium hassiacum (strain DSM 44199 / CIP 105218 / JCM 12690 / 3849)</name>
    <name type="common">Mycobacterium hassiacum</name>
    <dbReference type="NCBI Taxonomy" id="1122247"/>
    <lineage>
        <taxon>Bacteria</taxon>
        <taxon>Bacillati</taxon>
        <taxon>Actinomycetota</taxon>
        <taxon>Actinomycetes</taxon>
        <taxon>Mycobacteriales</taxon>
        <taxon>Mycobacteriaceae</taxon>
        <taxon>Mycolicibacterium</taxon>
    </lineage>
</organism>
<dbReference type="eggNOG" id="COG2124">
    <property type="taxonomic scope" value="Bacteria"/>
</dbReference>
<keyword evidence="3" id="KW-0349">Heme</keyword>
<dbReference type="GO" id="GO:0006707">
    <property type="term" value="P:cholesterol catabolic process"/>
    <property type="evidence" value="ECO:0007669"/>
    <property type="project" value="TreeGrafter"/>
</dbReference>
<evidence type="ECO:0000256" key="2">
    <source>
        <dbReference type="ARBA" id="ARBA00010617"/>
    </source>
</evidence>
<dbReference type="SUPFAM" id="SSF48264">
    <property type="entry name" value="Cytochrome P450"/>
    <property type="match status" value="1"/>
</dbReference>
<keyword evidence="5" id="KW-0560">Oxidoreductase</keyword>
<evidence type="ECO:0000256" key="3">
    <source>
        <dbReference type="ARBA" id="ARBA00022617"/>
    </source>
</evidence>
<keyword evidence="6" id="KW-0408">Iron</keyword>
<proteinExistence type="inferred from homology"/>
<dbReference type="InterPro" id="IPR001128">
    <property type="entry name" value="Cyt_P450"/>
</dbReference>
<evidence type="ECO:0000313" key="8">
    <source>
        <dbReference type="EMBL" id="EKF21372.1"/>
    </source>
</evidence>
<dbReference type="PATRIC" id="fig|1122247.3.peg.4473"/>
<dbReference type="GO" id="GO:0036199">
    <property type="term" value="F:cholest-4-en-3-one 26-monooxygenase activity"/>
    <property type="evidence" value="ECO:0007669"/>
    <property type="project" value="TreeGrafter"/>
</dbReference>
<dbReference type="PRINTS" id="PR00385">
    <property type="entry name" value="P450"/>
</dbReference>
<name>K5BCA9_MYCHD</name>
<dbReference type="InterPro" id="IPR036396">
    <property type="entry name" value="Cyt_P450_sf"/>
</dbReference>
<dbReference type="STRING" id="1122247.GCA_000379865_02891"/>
<evidence type="ECO:0000256" key="1">
    <source>
        <dbReference type="ARBA" id="ARBA00001971"/>
    </source>
</evidence>
<gene>
    <name evidence="8" type="ORF">C731_4671</name>
</gene>
<keyword evidence="4" id="KW-0479">Metal-binding</keyword>
<dbReference type="AlphaFoldDB" id="K5BCA9"/>
<dbReference type="Proteomes" id="UP000006265">
    <property type="component" value="Unassembled WGS sequence"/>
</dbReference>
<dbReference type="InterPro" id="IPR002397">
    <property type="entry name" value="Cyt_P450_B"/>
</dbReference>
<accession>K5BCA9</accession>
<reference evidence="8 9" key="1">
    <citation type="journal article" date="2012" name="J. Bacteriol.">
        <title>Genome sequence of Mycobacterium hassiacum DSM 44199, a rare source of heat-stable mycobacterial proteins.</title>
        <authorList>
            <person name="Tiago I."/>
            <person name="Maranha A."/>
            <person name="Mendes V."/>
            <person name="Alarico S."/>
            <person name="Moynihan P.J."/>
            <person name="Clarke A.J."/>
            <person name="Macedo-Ribeiro S."/>
            <person name="Pereira P.J."/>
            <person name="Empadinhas N."/>
        </authorList>
    </citation>
    <scope>NUCLEOTIDE SEQUENCE [LARGE SCALE GENOMIC DNA]</scope>
    <source>
        <strain evidence="9">DSM 44199 / CIP 105218 / JCM 12690 / 3849</strain>
    </source>
</reference>
<comment type="caution">
    <text evidence="8">The sequence shown here is derived from an EMBL/GenBank/DDBJ whole genome shotgun (WGS) entry which is preliminary data.</text>
</comment>
<dbReference type="GO" id="GO:0008395">
    <property type="term" value="F:steroid hydroxylase activity"/>
    <property type="evidence" value="ECO:0007669"/>
    <property type="project" value="TreeGrafter"/>
</dbReference>
<keyword evidence="7" id="KW-0503">Monooxygenase</keyword>
<dbReference type="Gene3D" id="1.10.630.10">
    <property type="entry name" value="Cytochrome P450"/>
    <property type="match status" value="1"/>
</dbReference>
<evidence type="ECO:0000256" key="5">
    <source>
        <dbReference type="ARBA" id="ARBA00023002"/>
    </source>
</evidence>
<protein>
    <submittedName>
        <fullName evidence="8">Cytochrome P450 family protein</fullName>
    </submittedName>
</protein>
<evidence type="ECO:0000313" key="9">
    <source>
        <dbReference type="Proteomes" id="UP000006265"/>
    </source>
</evidence>
<evidence type="ECO:0000256" key="7">
    <source>
        <dbReference type="ARBA" id="ARBA00023033"/>
    </source>
</evidence>
<comment type="cofactor">
    <cofactor evidence="1">
        <name>heme</name>
        <dbReference type="ChEBI" id="CHEBI:30413"/>
    </cofactor>
</comment>
<sequence length="186" mass="20784">MDGERLTSAEIASFFILLVVAGNETTRNAISHGLLALTRFPEQRARWWADFHALAPAAVEEIVRWASPVNYMRRTLTEDVELAGVRMAAGDRVTLWYCSGNRDEHHFADPWMFDVGRKPNPHMGFGGGGAHFCLGANLARREIGVVFEELHCRIPDIEAVEEPARLLSPFIHGIKRLPVAWSPPAD</sequence>
<evidence type="ECO:0000256" key="6">
    <source>
        <dbReference type="ARBA" id="ARBA00023004"/>
    </source>
</evidence>
<evidence type="ECO:0000256" key="4">
    <source>
        <dbReference type="ARBA" id="ARBA00022723"/>
    </source>
</evidence>
<dbReference type="GO" id="GO:0005506">
    <property type="term" value="F:iron ion binding"/>
    <property type="evidence" value="ECO:0007669"/>
    <property type="project" value="InterPro"/>
</dbReference>
<dbReference type="EMBL" id="AMRA01000146">
    <property type="protein sequence ID" value="EKF21372.1"/>
    <property type="molecule type" value="Genomic_DNA"/>
</dbReference>
<dbReference type="GO" id="GO:0020037">
    <property type="term" value="F:heme binding"/>
    <property type="evidence" value="ECO:0007669"/>
    <property type="project" value="InterPro"/>
</dbReference>
<dbReference type="Pfam" id="PF00067">
    <property type="entry name" value="p450"/>
    <property type="match status" value="1"/>
</dbReference>
<keyword evidence="9" id="KW-1185">Reference proteome</keyword>
<dbReference type="PANTHER" id="PTHR46696">
    <property type="entry name" value="P450, PUTATIVE (EUROFUNG)-RELATED"/>
    <property type="match status" value="1"/>
</dbReference>
<comment type="similarity">
    <text evidence="2">Belongs to the cytochrome P450 family.</text>
</comment>
<dbReference type="PRINTS" id="PR00359">
    <property type="entry name" value="BP450"/>
</dbReference>
<dbReference type="PANTHER" id="PTHR46696:SF4">
    <property type="entry name" value="BIOTIN BIOSYNTHESIS CYTOCHROME P450"/>
    <property type="match status" value="1"/>
</dbReference>